<reference evidence="6 7" key="1">
    <citation type="submission" date="2018-02" db="EMBL/GenBank/DDBJ databases">
        <title>The genomes of Aspergillus section Nigri reveals drivers in fungal speciation.</title>
        <authorList>
            <consortium name="DOE Joint Genome Institute"/>
            <person name="Vesth T.C."/>
            <person name="Nybo J."/>
            <person name="Theobald S."/>
            <person name="Brandl J."/>
            <person name="Frisvad J.C."/>
            <person name="Nielsen K.F."/>
            <person name="Lyhne E.K."/>
            <person name="Kogle M.E."/>
            <person name="Kuo A."/>
            <person name="Riley R."/>
            <person name="Clum A."/>
            <person name="Nolan M."/>
            <person name="Lipzen A."/>
            <person name="Salamov A."/>
            <person name="Henrissat B."/>
            <person name="Wiebenga A."/>
            <person name="De vries R.P."/>
            <person name="Grigoriev I.V."/>
            <person name="Mortensen U.H."/>
            <person name="Andersen M.R."/>
            <person name="Baker S.E."/>
        </authorList>
    </citation>
    <scope>NUCLEOTIDE SEQUENCE [LARGE SCALE GENOMIC DNA]</scope>
    <source>
        <strain evidence="6 7">CBS 101889</strain>
    </source>
</reference>
<sequence length="200" mass="22078">MANPNRDEMNPPPPPPPLPSNPSSKISPYVHKLRTAPPNAFYQTPKPAPAVDLQAARSGSYFFYGTLTDPAMVAEILGLDEQPKLRPAYIMGYKCKMWGQYPAILDEPGSAVKGAVYHVRTTQDAEKLAAYETGSYRVESCRIRYTDGEEPADELGYVFEFVGHPSELNEGEFDLKVWLRRMGRRAVADGLEVAVAGRSG</sequence>
<organism evidence="6 7">
    <name type="scientific">Aspergillus homomorphus (strain CBS 101889)</name>
    <dbReference type="NCBI Taxonomy" id="1450537"/>
    <lineage>
        <taxon>Eukaryota</taxon>
        <taxon>Fungi</taxon>
        <taxon>Dikarya</taxon>
        <taxon>Ascomycota</taxon>
        <taxon>Pezizomycotina</taxon>
        <taxon>Eurotiomycetes</taxon>
        <taxon>Eurotiomycetidae</taxon>
        <taxon>Eurotiales</taxon>
        <taxon>Aspergillaceae</taxon>
        <taxon>Aspergillus</taxon>
        <taxon>Aspergillus subgen. Circumdati</taxon>
    </lineage>
</organism>
<dbReference type="VEuPathDB" id="FungiDB:BO97DRAFT_403438"/>
<dbReference type="AlphaFoldDB" id="A0A395I6J0"/>
<evidence type="ECO:0000313" key="6">
    <source>
        <dbReference type="EMBL" id="RAL15446.1"/>
    </source>
</evidence>
<dbReference type="InterPro" id="IPR045038">
    <property type="entry name" value="AIG2-like"/>
</dbReference>
<name>A0A395I6J0_ASPHC</name>
<feature type="domain" description="Gamma-glutamylcyclotransferase AIG2-like" evidence="5">
    <location>
        <begin position="61"/>
        <end position="159"/>
    </location>
</feature>
<protein>
    <recommendedName>
        <fullName evidence="3">Putative gamma-glutamylcyclotransferase</fullName>
    </recommendedName>
</protein>
<dbReference type="GeneID" id="37199023"/>
<feature type="compositionally biased region" description="Pro residues" evidence="4">
    <location>
        <begin position="10"/>
        <end position="20"/>
    </location>
</feature>
<dbReference type="InterPro" id="IPR036568">
    <property type="entry name" value="GGCT-like_sf"/>
</dbReference>
<evidence type="ECO:0000259" key="5">
    <source>
        <dbReference type="Pfam" id="PF06094"/>
    </source>
</evidence>
<dbReference type="PANTHER" id="PTHR31544:SF4">
    <property type="entry name" value="GAMMA-GLUTAMYLCYCLOTRANSFERASE-RELATED"/>
    <property type="match status" value="1"/>
</dbReference>
<dbReference type="InterPro" id="IPR013024">
    <property type="entry name" value="GGCT-like"/>
</dbReference>
<proteinExistence type="inferred from homology"/>
<dbReference type="RefSeq" id="XP_025554600.1">
    <property type="nucleotide sequence ID" value="XM_025694734.1"/>
</dbReference>
<dbReference type="Proteomes" id="UP000248961">
    <property type="component" value="Unassembled WGS sequence"/>
</dbReference>
<dbReference type="SUPFAM" id="SSF110857">
    <property type="entry name" value="Gamma-glutamyl cyclotransferase-like"/>
    <property type="match status" value="1"/>
</dbReference>
<dbReference type="GO" id="GO:0016740">
    <property type="term" value="F:transferase activity"/>
    <property type="evidence" value="ECO:0007669"/>
    <property type="project" value="UniProtKB-KW"/>
</dbReference>
<evidence type="ECO:0000256" key="1">
    <source>
        <dbReference type="ARBA" id="ARBA00008861"/>
    </source>
</evidence>
<keyword evidence="2" id="KW-0808">Transferase</keyword>
<dbReference type="InterPro" id="IPR009288">
    <property type="entry name" value="AIG2-like_dom"/>
</dbReference>
<evidence type="ECO:0000256" key="2">
    <source>
        <dbReference type="ARBA" id="ARBA00022679"/>
    </source>
</evidence>
<dbReference type="EMBL" id="KZ824271">
    <property type="protein sequence ID" value="RAL15446.1"/>
    <property type="molecule type" value="Genomic_DNA"/>
</dbReference>
<comment type="similarity">
    <text evidence="1">Belongs to the gamma-glutamylcyclotransferase family.</text>
</comment>
<dbReference type="Gene3D" id="3.10.490.10">
    <property type="entry name" value="Gamma-glutamyl cyclotransferase-like"/>
    <property type="match status" value="1"/>
</dbReference>
<keyword evidence="7" id="KW-1185">Reference proteome</keyword>
<gene>
    <name evidence="6" type="ORF">BO97DRAFT_403438</name>
</gene>
<dbReference type="PANTHER" id="PTHR31544">
    <property type="entry name" value="AIG2-LIKE PROTEIN D"/>
    <property type="match status" value="1"/>
</dbReference>
<feature type="region of interest" description="Disordered" evidence="4">
    <location>
        <begin position="1"/>
        <end position="30"/>
    </location>
</feature>
<dbReference type="Pfam" id="PF06094">
    <property type="entry name" value="GGACT"/>
    <property type="match status" value="1"/>
</dbReference>
<evidence type="ECO:0000256" key="4">
    <source>
        <dbReference type="SAM" id="MobiDB-lite"/>
    </source>
</evidence>
<dbReference type="OrthoDB" id="3262926at2759"/>
<dbReference type="CDD" id="cd06661">
    <property type="entry name" value="GGCT_like"/>
    <property type="match status" value="1"/>
</dbReference>
<evidence type="ECO:0000313" key="7">
    <source>
        <dbReference type="Proteomes" id="UP000248961"/>
    </source>
</evidence>
<evidence type="ECO:0000256" key="3">
    <source>
        <dbReference type="ARBA" id="ARBA00030602"/>
    </source>
</evidence>
<accession>A0A395I6J0</accession>